<feature type="coiled-coil region" evidence="1">
    <location>
        <begin position="289"/>
        <end position="729"/>
    </location>
</feature>
<dbReference type="Proteomes" id="UP001470230">
    <property type="component" value="Unassembled WGS sequence"/>
</dbReference>
<reference evidence="3 4" key="1">
    <citation type="submission" date="2024-04" db="EMBL/GenBank/DDBJ databases">
        <title>Tritrichomonas musculus Genome.</title>
        <authorList>
            <person name="Alves-Ferreira E."/>
            <person name="Grigg M."/>
            <person name="Lorenzi H."/>
            <person name="Galac M."/>
        </authorList>
    </citation>
    <scope>NUCLEOTIDE SEQUENCE [LARGE SCALE GENOMIC DNA]</scope>
    <source>
        <strain evidence="3 4">EAF2021</strain>
    </source>
</reference>
<keyword evidence="4" id="KW-1185">Reference proteome</keyword>
<keyword evidence="1" id="KW-0175">Coiled coil</keyword>
<evidence type="ECO:0000313" key="4">
    <source>
        <dbReference type="Proteomes" id="UP001470230"/>
    </source>
</evidence>
<evidence type="ECO:0000256" key="1">
    <source>
        <dbReference type="SAM" id="Coils"/>
    </source>
</evidence>
<organism evidence="3 4">
    <name type="scientific">Tritrichomonas musculus</name>
    <dbReference type="NCBI Taxonomy" id="1915356"/>
    <lineage>
        <taxon>Eukaryota</taxon>
        <taxon>Metamonada</taxon>
        <taxon>Parabasalia</taxon>
        <taxon>Tritrichomonadida</taxon>
        <taxon>Tritrichomonadidae</taxon>
        <taxon>Tritrichomonas</taxon>
    </lineage>
</organism>
<feature type="region of interest" description="Disordered" evidence="2">
    <location>
        <begin position="1"/>
        <end position="63"/>
    </location>
</feature>
<proteinExistence type="predicted"/>
<dbReference type="PANTHER" id="PTHR16275">
    <property type="entry name" value="COILED-COIL DOMAIN-CONTAINING PROTEIN 40"/>
    <property type="match status" value="1"/>
</dbReference>
<evidence type="ECO:0000313" key="3">
    <source>
        <dbReference type="EMBL" id="KAK8889011.1"/>
    </source>
</evidence>
<sequence length="907" mass="105380">MSEDGSGDDNFLAGDEEEEDLEQFMQNMVPDDDDDNNNEEEDRNSDNQNDDSSDEELSPDNPTIAKLQSDLNQQLRTLWDAVDVAIRDKQAEIQKITDDRENVGVELYSLQQTLAKLQMRLTNANEQKDICEQERKHTEEELAEYRRTLEENQADLKARTAEYEHNRSELDKLNDIVLRLEQHNQETKNQVAVTRRETYKSEQAASETEVSKLDQDMYIDRLTKQVKDITADLSLIESQIIAQRGETKTARDALLQASLEMEKINFERNHLLQDWNSSLISVKRRSVTLDEIKKAAAAQEEEIRALQNENSGLKTQIQQQHDIKEKNQILFNKIQDRLKFLLGKLDDANKQRASLQNQLDSLCQLTKEKDQAVSRALIEKNQANTEYNQSLKGANEISNQIHELENQILQHVVEQSELKSDTEAAQNAVQKVRDQIADKDRELSNLRNEVVRLKIDKLNINGQSEKLERGLKEIVEELQQKDNLINQYEMQIRRNNVDIEKRQGEVDKLNRQYDALKSAQNGEEYGPLERTIRMLQSKIDQSDENAAESQNQWLKKQTELVALEHNCDDLENNNNRTIAHIAVLSRKRDRTRNNLQATEKEIERLNIQIRLLQREMSRLGGQLSANNDDGNVLVEGNIQLEADILESLRKKEEEAANMASKVEELATIREQLADDLMETEKEIMLWEKKLVLMKQMHEALDPNYGANELKTMKKEIARMELRLKQIKKQQGVIVQEMEFALKRRETIATRGAVQKRLNKDRTRADVAKGITELKREVRRINEETNREDMAMQDDVERQRELTTEIEQLTQVFREVQLRKAEVEKVLNEEEKKKNVSLAKLTRMHEKTRLLQRSISNAKVKSQDKYQTLMTQIQGQEQQVTNLIDMLEGDFPHLKNNLQAVKDKMIVV</sequence>
<feature type="coiled-coil region" evidence="1">
    <location>
        <begin position="107"/>
        <end position="239"/>
    </location>
</feature>
<accession>A0ABR2KE17</accession>
<evidence type="ECO:0000256" key="2">
    <source>
        <dbReference type="SAM" id="MobiDB-lite"/>
    </source>
</evidence>
<name>A0ABR2KE17_9EUKA</name>
<protein>
    <submittedName>
        <fullName evidence="3">Coiled-coil domain-containing protein 40</fullName>
    </submittedName>
</protein>
<feature type="compositionally biased region" description="Acidic residues" evidence="2">
    <location>
        <begin position="30"/>
        <end position="58"/>
    </location>
</feature>
<comment type="caution">
    <text evidence="3">The sequence shown here is derived from an EMBL/GenBank/DDBJ whole genome shotgun (WGS) entry which is preliminary data.</text>
</comment>
<gene>
    <name evidence="3" type="ORF">M9Y10_033753</name>
</gene>
<dbReference type="Gene3D" id="1.10.287.1490">
    <property type="match status" value="1"/>
</dbReference>
<dbReference type="PANTHER" id="PTHR16275:SF8">
    <property type="entry name" value="COILED-COIL DOMAIN-CONTAINING PROTEIN 40"/>
    <property type="match status" value="1"/>
</dbReference>
<dbReference type="InterPro" id="IPR037386">
    <property type="entry name" value="CCDC40"/>
</dbReference>
<feature type="coiled-coil region" evidence="1">
    <location>
        <begin position="763"/>
        <end position="832"/>
    </location>
</feature>
<dbReference type="EMBL" id="JAPFFF010000005">
    <property type="protein sequence ID" value="KAK8889011.1"/>
    <property type="molecule type" value="Genomic_DNA"/>
</dbReference>